<evidence type="ECO:0000256" key="1">
    <source>
        <dbReference type="SAM" id="MobiDB-lite"/>
    </source>
</evidence>
<gene>
    <name evidence="2" type="ORF">tloyanaT_13070</name>
</gene>
<evidence type="ECO:0000313" key="2">
    <source>
        <dbReference type="EMBL" id="GLX85055.1"/>
    </source>
</evidence>
<evidence type="ECO:0008006" key="4">
    <source>
        <dbReference type="Google" id="ProtNLM"/>
    </source>
</evidence>
<accession>A0ABQ6HC90</accession>
<sequence length="40" mass="4488">MINQRQGGSYLKEKKNGEAKLVSQTKPKGTQPENKKKGEE</sequence>
<protein>
    <recommendedName>
        <fullName evidence="4">Multidrug transporter</fullName>
    </recommendedName>
</protein>
<evidence type="ECO:0000313" key="3">
    <source>
        <dbReference type="Proteomes" id="UP001157134"/>
    </source>
</evidence>
<keyword evidence="3" id="KW-1185">Reference proteome</keyword>
<organism evidence="2 3">
    <name type="scientific">Thalassotalea loyana</name>
    <dbReference type="NCBI Taxonomy" id="280483"/>
    <lineage>
        <taxon>Bacteria</taxon>
        <taxon>Pseudomonadati</taxon>
        <taxon>Pseudomonadota</taxon>
        <taxon>Gammaproteobacteria</taxon>
        <taxon>Alteromonadales</taxon>
        <taxon>Colwelliaceae</taxon>
        <taxon>Thalassotalea</taxon>
    </lineage>
</organism>
<comment type="caution">
    <text evidence="2">The sequence shown here is derived from an EMBL/GenBank/DDBJ whole genome shotgun (WGS) entry which is preliminary data.</text>
</comment>
<dbReference type="RefSeq" id="WP_284296797.1">
    <property type="nucleotide sequence ID" value="NZ_BSSV01000002.1"/>
</dbReference>
<feature type="compositionally biased region" description="Polar residues" evidence="1">
    <location>
        <begin position="22"/>
        <end position="32"/>
    </location>
</feature>
<name>A0ABQ6HC90_9GAMM</name>
<proteinExistence type="predicted"/>
<reference evidence="2 3" key="1">
    <citation type="submission" date="2023-03" db="EMBL/GenBank/DDBJ databases">
        <title>Thalassotalea loyana LMG 22536T draft genome sequence.</title>
        <authorList>
            <person name="Sawabe T."/>
        </authorList>
    </citation>
    <scope>NUCLEOTIDE SEQUENCE [LARGE SCALE GENOMIC DNA]</scope>
    <source>
        <strain evidence="2 3">LMG 22536</strain>
    </source>
</reference>
<feature type="region of interest" description="Disordered" evidence="1">
    <location>
        <begin position="1"/>
        <end position="40"/>
    </location>
</feature>
<dbReference type="EMBL" id="BSSV01000002">
    <property type="protein sequence ID" value="GLX85055.1"/>
    <property type="molecule type" value="Genomic_DNA"/>
</dbReference>
<dbReference type="Proteomes" id="UP001157134">
    <property type="component" value="Unassembled WGS sequence"/>
</dbReference>